<dbReference type="EMBL" id="CP119951">
    <property type="protein sequence ID" value="WFC94495.1"/>
    <property type="molecule type" value="Genomic_DNA"/>
</dbReference>
<keyword evidence="3" id="KW-1185">Reference proteome</keyword>
<feature type="compositionally biased region" description="Basic residues" evidence="1">
    <location>
        <begin position="7"/>
        <end position="19"/>
    </location>
</feature>
<dbReference type="Proteomes" id="UP001216638">
    <property type="component" value="Chromosome 1"/>
</dbReference>
<evidence type="ECO:0000256" key="1">
    <source>
        <dbReference type="SAM" id="MobiDB-lite"/>
    </source>
</evidence>
<accession>A0AAF0DUV8</accession>
<protein>
    <submittedName>
        <fullName evidence="2">Uncharacterized protein</fullName>
    </submittedName>
</protein>
<dbReference type="AlphaFoldDB" id="A0AAF0DUV8"/>
<evidence type="ECO:0000313" key="2">
    <source>
        <dbReference type="EMBL" id="WFC94495.1"/>
    </source>
</evidence>
<feature type="compositionally biased region" description="Basic and acidic residues" evidence="1">
    <location>
        <begin position="111"/>
        <end position="122"/>
    </location>
</feature>
<feature type="region of interest" description="Disordered" evidence="1">
    <location>
        <begin position="1"/>
        <end position="55"/>
    </location>
</feature>
<reference evidence="2" key="1">
    <citation type="submission" date="2023-03" db="EMBL/GenBank/DDBJ databases">
        <title>Mating type loci evolution in Malassezia.</title>
        <authorList>
            <person name="Coelho M.A."/>
        </authorList>
    </citation>
    <scope>NUCLEOTIDE SEQUENCE</scope>
    <source>
        <strain evidence="2">CBS 14135</strain>
    </source>
</reference>
<name>A0AAF0DUV8_9BASI</name>
<gene>
    <name evidence="2" type="ORF">MBRA1_001125</name>
</gene>
<feature type="region of interest" description="Disordered" evidence="1">
    <location>
        <begin position="73"/>
        <end position="138"/>
    </location>
</feature>
<proteinExistence type="predicted"/>
<feature type="compositionally biased region" description="Acidic residues" evidence="1">
    <location>
        <begin position="85"/>
        <end position="95"/>
    </location>
</feature>
<feature type="compositionally biased region" description="Acidic residues" evidence="1">
    <location>
        <begin position="35"/>
        <end position="47"/>
    </location>
</feature>
<organism evidence="2 3">
    <name type="scientific">Malassezia brasiliensis</name>
    <dbReference type="NCBI Taxonomy" id="1821822"/>
    <lineage>
        <taxon>Eukaryota</taxon>
        <taxon>Fungi</taxon>
        <taxon>Dikarya</taxon>
        <taxon>Basidiomycota</taxon>
        <taxon>Ustilaginomycotina</taxon>
        <taxon>Malasseziomycetes</taxon>
        <taxon>Malasseziales</taxon>
        <taxon>Malasseziaceae</taxon>
        <taxon>Malassezia</taxon>
    </lineage>
</organism>
<evidence type="ECO:0000313" key="3">
    <source>
        <dbReference type="Proteomes" id="UP001216638"/>
    </source>
</evidence>
<sequence>MVLQNKYKARASRRYKAKKGIPMNKNDTEKKQDASESEGSESLEEGDDYRRRPKMKNNAWRYEEEELNAKIKALDVNAKPQFDLASDEEEPEPEDGPAPPPMTSDELLTMLKEKDAAEESRSTEQQQSMQDYLDELLG</sequence>